<dbReference type="EMBL" id="FZQP02000080">
    <property type="protein sequence ID" value="VVC87126.1"/>
    <property type="molecule type" value="Genomic_DNA"/>
</dbReference>
<sequence>MDRPKKFVSQNKGNYALGKRSDFLKNRNCSRGVFVQKSVLIGEVFILQMTSGLHTHGHQISQPTHHLDSSVLPAKEKTVHGKEKTFKVVDGSEVMKAPVLPPRPYNAIAIIHTQQSNTFDMLNSLTTSVVCVGVGVGVGGYRRRSSGQGGLCDPELDDSGNKLVARLEDDAFISEQDLEENIRFASGVWSHLRAGETGRQG</sequence>
<evidence type="ECO:0000313" key="2">
    <source>
        <dbReference type="Proteomes" id="UP000324832"/>
    </source>
</evidence>
<gene>
    <name evidence="1" type="ORF">LSINAPIS_LOCUS816</name>
</gene>
<reference evidence="1 2" key="1">
    <citation type="submission" date="2017-07" db="EMBL/GenBank/DDBJ databases">
        <authorList>
            <person name="Talla V."/>
            <person name="Backstrom N."/>
        </authorList>
    </citation>
    <scope>NUCLEOTIDE SEQUENCE [LARGE SCALE GENOMIC DNA]</scope>
</reference>
<organism evidence="1 2">
    <name type="scientific">Leptidea sinapis</name>
    <dbReference type="NCBI Taxonomy" id="189913"/>
    <lineage>
        <taxon>Eukaryota</taxon>
        <taxon>Metazoa</taxon>
        <taxon>Ecdysozoa</taxon>
        <taxon>Arthropoda</taxon>
        <taxon>Hexapoda</taxon>
        <taxon>Insecta</taxon>
        <taxon>Pterygota</taxon>
        <taxon>Neoptera</taxon>
        <taxon>Endopterygota</taxon>
        <taxon>Lepidoptera</taxon>
        <taxon>Glossata</taxon>
        <taxon>Ditrysia</taxon>
        <taxon>Papilionoidea</taxon>
        <taxon>Pieridae</taxon>
        <taxon>Dismorphiinae</taxon>
        <taxon>Leptidea</taxon>
    </lineage>
</organism>
<name>A0A5E4PPX3_9NEOP</name>
<keyword evidence="2" id="KW-1185">Reference proteome</keyword>
<dbReference type="AlphaFoldDB" id="A0A5E4PPX3"/>
<protein>
    <submittedName>
        <fullName evidence="1">Uncharacterized protein</fullName>
    </submittedName>
</protein>
<proteinExistence type="predicted"/>
<evidence type="ECO:0000313" key="1">
    <source>
        <dbReference type="EMBL" id="VVC87126.1"/>
    </source>
</evidence>
<accession>A0A5E4PPX3</accession>
<dbReference type="Proteomes" id="UP000324832">
    <property type="component" value="Unassembled WGS sequence"/>
</dbReference>